<accession>A0A4D6DWE3</accession>
<gene>
    <name evidence="1" type="ORF">pETSU_072</name>
</gene>
<name>A0A4D6DWE3_9CAUD</name>
<organism evidence="1 2">
    <name type="scientific">Edwardsiella phage pEt-SU</name>
    <dbReference type="NCBI Taxonomy" id="2562142"/>
    <lineage>
        <taxon>Viruses</taxon>
        <taxon>Duplodnaviria</taxon>
        <taxon>Heunggongvirae</taxon>
        <taxon>Uroviricota</taxon>
        <taxon>Caudoviricetes</taxon>
        <taxon>Chimalliviridae</taxon>
        <taxon>Petsuvirus</taxon>
        <taxon>Petsuvirus pEtSU</taxon>
    </lineage>
</organism>
<evidence type="ECO:0000313" key="2">
    <source>
        <dbReference type="Proteomes" id="UP000297195"/>
    </source>
</evidence>
<protein>
    <submittedName>
        <fullName evidence="1">Putative virion structural protein</fullName>
    </submittedName>
</protein>
<reference evidence="1 2" key="1">
    <citation type="submission" date="2019-03" db="EMBL/GenBank/DDBJ databases">
        <authorList>
            <person name="Kim S.G."/>
            <person name="Park S.C."/>
        </authorList>
    </citation>
    <scope>NUCLEOTIDE SEQUENCE [LARGE SCALE GENOMIC DNA]</scope>
</reference>
<dbReference type="Proteomes" id="UP000297195">
    <property type="component" value="Segment"/>
</dbReference>
<sequence length="710" mass="81627">MLNNVEFKAYILNTISFARTIVIKCETLATMDNRLMEQHFGIPTPTDKAQWRYYLNLNGQYHSTDVLMQVQSLDNGDTIDFTKANLDLHPATKRAYREGSYHYTRLVEKYPGQSNLISGIINPIPQSESIPAKDYSILRYNVDYVKWNEYQLIPALQEHINQMVLGSFKTEYLYTDNLMMPALLANLYGSLISAILSIRKQADGTRYAHDFYIWSRLQSLGLSSVYKNVLDRNQTMWLYRNLKKVLRKLGRRISFDEVLDVVLTSRKIPISRYQVIQTTEDMIDTLKPSPRLFSQPINLIKEFGMDTRVWTVPEVIKKEIPLALDNVDEEPWGIADTSYAITYGLHGAAPSKVLESTMTDTTDRNPDSIMKVLHNMWIYLTWQQLYSINLDVSDVRTGKHFRLNMKQAVVLWHYLIDRARGISRPDKIPEFNYWGVKKIIPPTWEELRLLGHKEILTEEVCKDILKIDVQFPTLISPDAFYQKGFEVADAKWKHKKLYSAHTNLFHASRRQNACDALYENGLAKLTDIETYDKFLLSVDLELWDYTPDECLDLAWAIWEKATGWEFNNSISVGEQQRLLINLMKDLTSYTVQYIGSTETLSGQYNLPYMMLVDGDKYDKDGETALVSDNPGIIIPAHGRGIPEAESHAKELSGSISGEKWGRGYAESIGCGRIYYNMCISQIDSPPVVSMNHISNFMTLKEAKPDEPITP</sequence>
<proteinExistence type="predicted"/>
<evidence type="ECO:0000313" key="1">
    <source>
        <dbReference type="EMBL" id="QBZ70653.1"/>
    </source>
</evidence>
<dbReference type="EMBL" id="MK689364">
    <property type="protein sequence ID" value="QBZ70653.1"/>
    <property type="molecule type" value="Genomic_DNA"/>
</dbReference>
<keyword evidence="2" id="KW-1185">Reference proteome</keyword>